<feature type="transmembrane region" description="Helical" evidence="1">
    <location>
        <begin position="195"/>
        <end position="214"/>
    </location>
</feature>
<sequence length="266" mass="29247">MLAALRVLPFLVQLHMRATMEYRGAMILGWIAMAFSYASVYTAIALIVLRFENIGGWVWSEMALLLSFHLLGYSLGAAFSFVQFRQLEDIVRLGTFDTLMVKPISPWAYLAFSGFNIGYAGHITLALPLMTWALTQADVGWNPTLVLYLVGALVSSALITAAIITSIGASALVWVRSRHLYSIYFGFWELARYPLNIFPGIIQAIMVTVMPLAFMSYVPAAVLLDKEVPLLGPAAAPLALAAGPIATILAMLYWRWCIRNYQGAGG</sequence>
<dbReference type="RefSeq" id="WP_046109834.1">
    <property type="nucleotide sequence ID" value="NZ_JZEX01000141.1"/>
</dbReference>
<dbReference type="Proteomes" id="UP000033632">
    <property type="component" value="Unassembled WGS sequence"/>
</dbReference>
<comment type="caution">
    <text evidence="2">The sequence shown here is derived from an EMBL/GenBank/DDBJ whole genome shotgun (WGS) entry which is preliminary data.</text>
</comment>
<dbReference type="PANTHER" id="PTHR36833:SF1">
    <property type="entry name" value="INTEGRAL MEMBRANE TRANSPORT PROTEIN"/>
    <property type="match status" value="1"/>
</dbReference>
<dbReference type="AlphaFoldDB" id="A0A0F5FR58"/>
<feature type="transmembrane region" description="Helical" evidence="1">
    <location>
        <begin position="234"/>
        <end position="254"/>
    </location>
</feature>
<keyword evidence="1" id="KW-0812">Transmembrane</keyword>
<keyword evidence="3" id="KW-1185">Reference proteome</keyword>
<feature type="transmembrane region" description="Helical" evidence="1">
    <location>
        <begin position="63"/>
        <end position="82"/>
    </location>
</feature>
<dbReference type="EMBL" id="JZEX01000141">
    <property type="protein sequence ID" value="KKB10652.1"/>
    <property type="molecule type" value="Genomic_DNA"/>
</dbReference>
<feature type="transmembrane region" description="Helical" evidence="1">
    <location>
        <begin position="25"/>
        <end position="51"/>
    </location>
</feature>
<dbReference type="Pfam" id="PF06182">
    <property type="entry name" value="ABC2_membrane_6"/>
    <property type="match status" value="1"/>
</dbReference>
<dbReference type="STRING" id="443610.VE25_16915"/>
<reference evidence="2 3" key="1">
    <citation type="submission" date="2015-03" db="EMBL/GenBank/DDBJ databases">
        <authorList>
            <person name="Hassan Y.I."/>
            <person name="Lepp D."/>
            <person name="Li X.-Z."/>
            <person name="Zhou T."/>
        </authorList>
    </citation>
    <scope>NUCLEOTIDE SEQUENCE [LARGE SCALE GENOMIC DNA]</scope>
    <source>
        <strain evidence="2 3">BD-c194</strain>
    </source>
</reference>
<evidence type="ECO:0000256" key="1">
    <source>
        <dbReference type="SAM" id="Phobius"/>
    </source>
</evidence>
<evidence type="ECO:0000313" key="3">
    <source>
        <dbReference type="Proteomes" id="UP000033632"/>
    </source>
</evidence>
<gene>
    <name evidence="2" type="ORF">VE25_16915</name>
</gene>
<feature type="transmembrane region" description="Helical" evidence="1">
    <location>
        <begin position="107"/>
        <end position="134"/>
    </location>
</feature>
<evidence type="ECO:0000313" key="2">
    <source>
        <dbReference type="EMBL" id="KKB10652.1"/>
    </source>
</evidence>
<feature type="transmembrane region" description="Helical" evidence="1">
    <location>
        <begin position="146"/>
        <end position="175"/>
    </location>
</feature>
<dbReference type="InterPro" id="IPR010390">
    <property type="entry name" value="ABC-2_transporter-like"/>
</dbReference>
<protein>
    <submittedName>
        <fullName evidence="2">ABC transporter permease</fullName>
    </submittedName>
</protein>
<dbReference type="PANTHER" id="PTHR36833">
    <property type="entry name" value="SLR0610 PROTEIN-RELATED"/>
    <property type="match status" value="1"/>
</dbReference>
<accession>A0A0F5FR58</accession>
<organism evidence="2 3">
    <name type="scientific">Devosia geojensis</name>
    <dbReference type="NCBI Taxonomy" id="443610"/>
    <lineage>
        <taxon>Bacteria</taxon>
        <taxon>Pseudomonadati</taxon>
        <taxon>Pseudomonadota</taxon>
        <taxon>Alphaproteobacteria</taxon>
        <taxon>Hyphomicrobiales</taxon>
        <taxon>Devosiaceae</taxon>
        <taxon>Devosia</taxon>
    </lineage>
</organism>
<dbReference type="PATRIC" id="fig|443610.3.peg.1679"/>
<proteinExistence type="predicted"/>
<name>A0A0F5FR58_9HYPH</name>
<keyword evidence="1" id="KW-1133">Transmembrane helix</keyword>
<keyword evidence="1" id="KW-0472">Membrane</keyword>
<dbReference type="OrthoDB" id="9788195at2"/>